<dbReference type="Gene3D" id="3.30.559.70">
    <property type="entry name" value="Choline/Carnitine o-acyltransferase, domain 2"/>
    <property type="match status" value="1"/>
</dbReference>
<dbReference type="Pfam" id="PF00755">
    <property type="entry name" value="Carn_acyltransf"/>
    <property type="match status" value="1"/>
</dbReference>
<keyword evidence="2" id="KW-1185">Reference proteome</keyword>
<dbReference type="InterPro" id="IPR042231">
    <property type="entry name" value="Cho/carn_acyl_trans_2"/>
</dbReference>
<dbReference type="PANTHER" id="PTHR21301">
    <property type="entry name" value="REVERSE TRANSCRIPTASE"/>
    <property type="match status" value="1"/>
</dbReference>
<dbReference type="AlphaFoldDB" id="A0A9Y6J5M3"/>
<feature type="domain" description="Choline/carnitine acyltransferase" evidence="1">
    <location>
        <begin position="297"/>
        <end position="355"/>
    </location>
</feature>
<organism evidence="2 3">
    <name type="scientific">Pundamilia nyererei</name>
    <dbReference type="NCBI Taxonomy" id="303518"/>
    <lineage>
        <taxon>Eukaryota</taxon>
        <taxon>Metazoa</taxon>
        <taxon>Chordata</taxon>
        <taxon>Craniata</taxon>
        <taxon>Vertebrata</taxon>
        <taxon>Euteleostomi</taxon>
        <taxon>Actinopterygii</taxon>
        <taxon>Neopterygii</taxon>
        <taxon>Teleostei</taxon>
        <taxon>Neoteleostei</taxon>
        <taxon>Acanthomorphata</taxon>
        <taxon>Ovalentaria</taxon>
        <taxon>Cichlomorphae</taxon>
        <taxon>Cichliformes</taxon>
        <taxon>Cichlidae</taxon>
        <taxon>African cichlids</taxon>
        <taxon>Pseudocrenilabrinae</taxon>
        <taxon>Haplochromini</taxon>
        <taxon>Pundamilia</taxon>
    </lineage>
</organism>
<proteinExistence type="predicted"/>
<feature type="non-terminal residue" evidence="3">
    <location>
        <position position="1"/>
    </location>
</feature>
<dbReference type="SUPFAM" id="SSF52777">
    <property type="entry name" value="CoA-dependent acyltransferases"/>
    <property type="match status" value="1"/>
</dbReference>
<dbReference type="InterPro" id="IPR039551">
    <property type="entry name" value="Cho/carn_acyl_trans"/>
</dbReference>
<protein>
    <submittedName>
        <fullName evidence="3">Uncharacterized protein LOC102197285</fullName>
    </submittedName>
</protein>
<evidence type="ECO:0000313" key="3">
    <source>
        <dbReference type="RefSeq" id="XP_013763582.1"/>
    </source>
</evidence>
<evidence type="ECO:0000259" key="1">
    <source>
        <dbReference type="Pfam" id="PF00755"/>
    </source>
</evidence>
<gene>
    <name evidence="3" type="primary">LOC102197285</name>
</gene>
<dbReference type="GeneID" id="102197285"/>
<accession>A0A9Y6J5M3</accession>
<name>A0A9Y6J5M3_9CICH</name>
<dbReference type="Proteomes" id="UP000695023">
    <property type="component" value="Unplaced"/>
</dbReference>
<dbReference type="PANTHER" id="PTHR21301:SF11">
    <property type="entry name" value="GIY-YIG DOMAIN-CONTAINING PROTEIN"/>
    <property type="match status" value="1"/>
</dbReference>
<dbReference type="RefSeq" id="XP_013763582.1">
    <property type="nucleotide sequence ID" value="XM_013908128.1"/>
</dbReference>
<evidence type="ECO:0000313" key="2">
    <source>
        <dbReference type="Proteomes" id="UP000695023"/>
    </source>
</evidence>
<sequence length="356" mass="40354">KPPQNTESVLSDQKREGCDTEDVDKWVKNLSERHLTQTEKNFLAKGLNFAVTPRQIPLVELITATETAIRKNNIAEVEAEQLRMKVLACLSNAKPPASNITMEERKALTSLSDDNNIIILSADKGRCTVLLNQKDCHEKILSLLSDENTYEPLKRDPGSGYRKRVIDCLKQLEQDKAIDRTSYHRLYPGESTPSLYGLPKIHKQGALLRPIVCMINLVTYNSSKFLSSILNPLVGSSEHHIQNTLDFVEKVRDVIMEADETMVLYDFTSLFTCIPITKALEVVHKRLQDDTNLSNRTTMRKQYFSSGVNKRSLDTIERAAFFVTLDDEEQGMRGDDPEGNLDCYAKSLLHGKCYDR</sequence>
<reference evidence="3" key="1">
    <citation type="submission" date="2025-08" db="UniProtKB">
        <authorList>
            <consortium name="RefSeq"/>
        </authorList>
    </citation>
    <scope>IDENTIFICATION</scope>
</reference>